<dbReference type="EC" id="2.7.11.1" evidence="15"/>
<dbReference type="InterPro" id="IPR011990">
    <property type="entry name" value="TPR-like_helical_dom_sf"/>
</dbReference>
<evidence type="ECO:0000256" key="8">
    <source>
        <dbReference type="ARBA" id="ARBA00022741"/>
    </source>
</evidence>
<reference evidence="18 19" key="1">
    <citation type="journal article" date="2013" name="Front. Plant Sci.">
        <title>The Reference Genome of the Halophytic Plant Eutrema salsugineum.</title>
        <authorList>
            <person name="Yang R."/>
            <person name="Jarvis D.E."/>
            <person name="Chen H."/>
            <person name="Beilstein M.A."/>
            <person name="Grimwood J."/>
            <person name="Jenkins J."/>
            <person name="Shu S."/>
            <person name="Prochnik S."/>
            <person name="Xin M."/>
            <person name="Ma C."/>
            <person name="Schmutz J."/>
            <person name="Wing R.A."/>
            <person name="Mitchell-Olds T."/>
            <person name="Schumaker K.S."/>
            <person name="Wang X."/>
        </authorList>
    </citation>
    <scope>NUCLEOTIDE SEQUENCE [LARGE SCALE GENOMIC DNA]</scope>
</reference>
<comment type="catalytic activity">
    <reaction evidence="13 15">
        <text>L-threonyl-[protein] + ATP = O-phospho-L-threonyl-[protein] + ADP + H(+)</text>
        <dbReference type="Rhea" id="RHEA:46608"/>
        <dbReference type="Rhea" id="RHEA-COMP:11060"/>
        <dbReference type="Rhea" id="RHEA-COMP:11605"/>
        <dbReference type="ChEBI" id="CHEBI:15378"/>
        <dbReference type="ChEBI" id="CHEBI:30013"/>
        <dbReference type="ChEBI" id="CHEBI:30616"/>
        <dbReference type="ChEBI" id="CHEBI:61977"/>
        <dbReference type="ChEBI" id="CHEBI:456216"/>
        <dbReference type="EC" id="2.7.11.1"/>
    </reaction>
</comment>
<evidence type="ECO:0000256" key="1">
    <source>
        <dbReference type="ARBA" id="ARBA00004193"/>
    </source>
</evidence>
<keyword evidence="10 15" id="KW-0067">ATP-binding</keyword>
<evidence type="ECO:0000256" key="7">
    <source>
        <dbReference type="ARBA" id="ARBA00022707"/>
    </source>
</evidence>
<dbReference type="Gene3D" id="1.10.510.10">
    <property type="entry name" value="Transferase(Phosphotransferase) domain 1"/>
    <property type="match status" value="1"/>
</dbReference>
<keyword evidence="5 15" id="KW-1070">Brassinosteroid signaling pathway</keyword>
<keyword evidence="11 15" id="KW-0472">Membrane</keyword>
<keyword evidence="19" id="KW-1185">Reference proteome</keyword>
<dbReference type="GO" id="GO:0005886">
    <property type="term" value="C:plasma membrane"/>
    <property type="evidence" value="ECO:0007669"/>
    <property type="project" value="UniProtKB-SubCell"/>
</dbReference>
<evidence type="ECO:0000256" key="9">
    <source>
        <dbReference type="ARBA" id="ARBA00022777"/>
    </source>
</evidence>
<dbReference type="SUPFAM" id="SSF48452">
    <property type="entry name" value="TPR-like"/>
    <property type="match status" value="1"/>
</dbReference>
<dbReference type="InterPro" id="IPR058209">
    <property type="entry name" value="TPR_BSK1_C"/>
</dbReference>
<dbReference type="GO" id="GO:0106310">
    <property type="term" value="F:protein serine kinase activity"/>
    <property type="evidence" value="ECO:0007669"/>
    <property type="project" value="UniProtKB-UniRule"/>
</dbReference>
<evidence type="ECO:0000256" key="15">
    <source>
        <dbReference type="RuleBase" id="RU369005"/>
    </source>
</evidence>
<evidence type="ECO:0000313" key="18">
    <source>
        <dbReference type="EMBL" id="ESQ28518.1"/>
    </source>
</evidence>
<dbReference type="OMA" id="IGKMRHM"/>
<sequence>MGCCKSSFLKPSSLHAKKTYSDDISVRRGGKRSNPHHRNNNKDDGDGGCGGGRGWHFSNVPDFSEFSAADLRDATNNFSVNAVVSSCSDQETNVVYRGCLKGDMRRIAVKKFSKSTWPDPKQFAEEARAIGKMRHMRLVNLIGYCCDGDERLLVSEYMPNDTLPKHLFHWEKQTMEWAMRLRAALYVAEALEYCRQSGRKLYHDLNAYRVLFDENGSPRLSCFGWMKHSKDGKNFSTNLAYTPPEYLRSGTLIPESVVFSFGTFLLDLLSGKHVPPSHAVDTIQKENLLVLIDSHLEGNYPEEEAATVFDLATKCLHNNPKDRPEIKDIISVLATLQHKPDVPSYEMLGISKLENPETESQNSLIYDACHRMDLEALHQILEATDYKDDEVTCELSFQQWAQQIKDVWNTRQQGDSAFRNTDFKSAIEKYTQFIETGIMISPTVYARRSMCHLFCDQPDAALRDAMQAQCVYPEWPTAFYLQAVALAKLNMLQDSANMLKEASILEDKRLVN</sequence>
<evidence type="ECO:0000256" key="10">
    <source>
        <dbReference type="ARBA" id="ARBA00022840"/>
    </source>
</evidence>
<keyword evidence="6 15" id="KW-0808">Transferase</keyword>
<dbReference type="Proteomes" id="UP000030689">
    <property type="component" value="Unassembled WGS sequence"/>
</dbReference>
<keyword evidence="8 15" id="KW-0547">Nucleotide-binding</keyword>
<dbReference type="InterPro" id="IPR045845">
    <property type="entry name" value="BSK"/>
</dbReference>
<dbReference type="KEGG" id="eus:EUTSA_v10018415mg"/>
<evidence type="ECO:0000256" key="4">
    <source>
        <dbReference type="ARBA" id="ARBA00022527"/>
    </source>
</evidence>
<evidence type="ECO:0000313" key="19">
    <source>
        <dbReference type="Proteomes" id="UP000030689"/>
    </source>
</evidence>
<comment type="function">
    <text evidence="15">Serine/threonine kinase that acts as positive regulator of brassinosteroid (BR) signaling downstream of the receptor kinase BRI1.</text>
</comment>
<evidence type="ECO:0000256" key="2">
    <source>
        <dbReference type="ARBA" id="ARBA00008684"/>
    </source>
</evidence>
<evidence type="ECO:0000256" key="16">
    <source>
        <dbReference type="SAM" id="MobiDB-lite"/>
    </source>
</evidence>
<keyword evidence="4 15" id="KW-0723">Serine/threonine-protein kinase</keyword>
<proteinExistence type="inferred from homology"/>
<dbReference type="AlphaFoldDB" id="V4KMK4"/>
<dbReference type="Pfam" id="PF25575">
    <property type="entry name" value="TPR_BSK1_C"/>
    <property type="match status" value="1"/>
</dbReference>
<evidence type="ECO:0000256" key="13">
    <source>
        <dbReference type="ARBA" id="ARBA00047899"/>
    </source>
</evidence>
<comment type="subcellular location">
    <subcellularLocation>
        <location evidence="1 15">Cell membrane</location>
        <topology evidence="1 15">Lipid-anchor</topology>
    </subcellularLocation>
</comment>
<dbReference type="FunFam" id="3.30.200.20:FF:000154">
    <property type="entry name" value="probable serine/threonine-protein kinase At4g35230"/>
    <property type="match status" value="1"/>
</dbReference>
<keyword evidence="7 15" id="KW-0519">Myristate</keyword>
<evidence type="ECO:0000256" key="5">
    <source>
        <dbReference type="ARBA" id="ARBA00022626"/>
    </source>
</evidence>
<dbReference type="SUPFAM" id="SSF56112">
    <property type="entry name" value="Protein kinase-like (PK-like)"/>
    <property type="match status" value="1"/>
</dbReference>
<evidence type="ECO:0000256" key="12">
    <source>
        <dbReference type="ARBA" id="ARBA00023288"/>
    </source>
</evidence>
<dbReference type="eggNOG" id="ENOG502QQT6">
    <property type="taxonomic scope" value="Eukaryota"/>
</dbReference>
<dbReference type="InterPro" id="IPR001245">
    <property type="entry name" value="Ser-Thr/Tyr_kinase_cat_dom"/>
</dbReference>
<dbReference type="Gene3D" id="3.30.200.20">
    <property type="entry name" value="Phosphorylase Kinase, domain 1"/>
    <property type="match status" value="1"/>
</dbReference>
<dbReference type="GO" id="GO:0005524">
    <property type="term" value="F:ATP binding"/>
    <property type="evidence" value="ECO:0007669"/>
    <property type="project" value="UniProtKB-UniRule"/>
</dbReference>
<evidence type="ECO:0000259" key="17">
    <source>
        <dbReference type="PROSITE" id="PS50011"/>
    </source>
</evidence>
<dbReference type="InterPro" id="IPR011009">
    <property type="entry name" value="Kinase-like_dom_sf"/>
</dbReference>
<evidence type="ECO:0000256" key="14">
    <source>
        <dbReference type="ARBA" id="ARBA00048679"/>
    </source>
</evidence>
<dbReference type="Gramene" id="ESQ28518">
    <property type="protein sequence ID" value="ESQ28518"/>
    <property type="gene ID" value="EUTSA_v10018415mg"/>
</dbReference>
<evidence type="ECO:0000256" key="3">
    <source>
        <dbReference type="ARBA" id="ARBA00022475"/>
    </source>
</evidence>
<name>V4KMK4_EUTSA</name>
<dbReference type="PROSITE" id="PS50011">
    <property type="entry name" value="PROTEIN_KINASE_DOM"/>
    <property type="match status" value="1"/>
</dbReference>
<dbReference type="FunFam" id="1.25.40.10:FF:000016">
    <property type="entry name" value="probable serine/threonine-protein kinase At4g35230"/>
    <property type="match status" value="1"/>
</dbReference>
<dbReference type="GO" id="GO:0009742">
    <property type="term" value="P:brassinosteroid mediated signaling pathway"/>
    <property type="evidence" value="ECO:0007669"/>
    <property type="project" value="UniProtKB-UniRule"/>
</dbReference>
<protein>
    <recommendedName>
        <fullName evidence="15">Serine/threonine-protein kinase BSK</fullName>
        <ecNumber evidence="15">2.7.11.1</ecNumber>
    </recommendedName>
    <alternativeName>
        <fullName evidence="15">Brassinosteroid-signaling kinase</fullName>
    </alternativeName>
</protein>
<keyword evidence="9 15" id="KW-0418">Kinase</keyword>
<feature type="region of interest" description="Disordered" evidence="16">
    <location>
        <begin position="19"/>
        <end position="49"/>
    </location>
</feature>
<feature type="compositionally biased region" description="Basic residues" evidence="16">
    <location>
        <begin position="28"/>
        <end position="39"/>
    </location>
</feature>
<accession>V4KMK4</accession>
<dbReference type="FunFam" id="1.10.510.10:FF:000069">
    <property type="entry name" value="probable serine/threonine-protein kinase At5g41260"/>
    <property type="match status" value="1"/>
</dbReference>
<dbReference type="OrthoDB" id="1028014at2759"/>
<feature type="domain" description="Protein kinase" evidence="17">
    <location>
        <begin position="81"/>
        <end position="336"/>
    </location>
</feature>
<dbReference type="Pfam" id="PF07714">
    <property type="entry name" value="PK_Tyr_Ser-Thr"/>
    <property type="match status" value="1"/>
</dbReference>
<dbReference type="PANTHER" id="PTHR45863:SF14">
    <property type="entry name" value="SERINE_THREONINE-PROTEIN KINASE BSK11"/>
    <property type="match status" value="1"/>
</dbReference>
<dbReference type="STRING" id="72664.V4KMK4"/>
<evidence type="ECO:0000256" key="6">
    <source>
        <dbReference type="ARBA" id="ARBA00022679"/>
    </source>
</evidence>
<dbReference type="InterPro" id="IPR000719">
    <property type="entry name" value="Prot_kinase_dom"/>
</dbReference>
<comment type="catalytic activity">
    <reaction evidence="14 15">
        <text>L-seryl-[protein] + ATP = O-phospho-L-seryl-[protein] + ADP + H(+)</text>
        <dbReference type="Rhea" id="RHEA:17989"/>
        <dbReference type="Rhea" id="RHEA-COMP:9863"/>
        <dbReference type="Rhea" id="RHEA-COMP:11604"/>
        <dbReference type="ChEBI" id="CHEBI:15378"/>
        <dbReference type="ChEBI" id="CHEBI:29999"/>
        <dbReference type="ChEBI" id="CHEBI:30616"/>
        <dbReference type="ChEBI" id="CHEBI:83421"/>
        <dbReference type="ChEBI" id="CHEBI:456216"/>
        <dbReference type="EC" id="2.7.11.1"/>
    </reaction>
</comment>
<keyword evidence="12 15" id="KW-0449">Lipoprotein</keyword>
<dbReference type="GO" id="GO:0004674">
    <property type="term" value="F:protein serine/threonine kinase activity"/>
    <property type="evidence" value="ECO:0007669"/>
    <property type="project" value="UniProtKB-UniRule"/>
</dbReference>
<dbReference type="PANTHER" id="PTHR45863">
    <property type="entry name" value="SERINE/THREONINE-PROTEIN KINASE BSK5"/>
    <property type="match status" value="1"/>
</dbReference>
<organism evidence="18 19">
    <name type="scientific">Eutrema salsugineum</name>
    <name type="common">Saltwater cress</name>
    <name type="synonym">Sisymbrium salsugineum</name>
    <dbReference type="NCBI Taxonomy" id="72664"/>
    <lineage>
        <taxon>Eukaryota</taxon>
        <taxon>Viridiplantae</taxon>
        <taxon>Streptophyta</taxon>
        <taxon>Embryophyta</taxon>
        <taxon>Tracheophyta</taxon>
        <taxon>Spermatophyta</taxon>
        <taxon>Magnoliopsida</taxon>
        <taxon>eudicotyledons</taxon>
        <taxon>Gunneridae</taxon>
        <taxon>Pentapetalae</taxon>
        <taxon>rosids</taxon>
        <taxon>malvids</taxon>
        <taxon>Brassicales</taxon>
        <taxon>Brassicaceae</taxon>
        <taxon>Eutremeae</taxon>
        <taxon>Eutrema</taxon>
    </lineage>
</organism>
<dbReference type="Gene3D" id="1.25.40.10">
    <property type="entry name" value="Tetratricopeptide repeat domain"/>
    <property type="match status" value="1"/>
</dbReference>
<dbReference type="EMBL" id="KI517953">
    <property type="protein sequence ID" value="ESQ28518.1"/>
    <property type="molecule type" value="Genomic_DNA"/>
</dbReference>
<evidence type="ECO:0000256" key="11">
    <source>
        <dbReference type="ARBA" id="ARBA00023136"/>
    </source>
</evidence>
<comment type="subunit">
    <text evidence="15">Interacts with BRI1.</text>
</comment>
<keyword evidence="3 15" id="KW-1003">Cell membrane</keyword>
<comment type="similarity">
    <text evidence="2 15">Belongs to the protein kinase superfamily. Ser/Thr protein kinase family.</text>
</comment>
<gene>
    <name evidence="18" type="ORF">EUTSA_v10018415mg</name>
</gene>